<evidence type="ECO:0000256" key="2">
    <source>
        <dbReference type="SAM" id="MobiDB-lite"/>
    </source>
</evidence>
<organism evidence="3">
    <name type="scientific">Cladocopium goreaui</name>
    <dbReference type="NCBI Taxonomy" id="2562237"/>
    <lineage>
        <taxon>Eukaryota</taxon>
        <taxon>Sar</taxon>
        <taxon>Alveolata</taxon>
        <taxon>Dinophyceae</taxon>
        <taxon>Suessiales</taxon>
        <taxon>Symbiodiniaceae</taxon>
        <taxon>Cladocopium</taxon>
    </lineage>
</organism>
<dbReference type="Proteomes" id="UP001152797">
    <property type="component" value="Unassembled WGS sequence"/>
</dbReference>
<evidence type="ECO:0000313" key="5">
    <source>
        <dbReference type="EMBL" id="CAL4777744.1"/>
    </source>
</evidence>
<reference evidence="4" key="2">
    <citation type="submission" date="2024-04" db="EMBL/GenBank/DDBJ databases">
        <authorList>
            <person name="Chen Y."/>
            <person name="Shah S."/>
            <person name="Dougan E. K."/>
            <person name="Thang M."/>
            <person name="Chan C."/>
        </authorList>
    </citation>
    <scope>NUCLEOTIDE SEQUENCE [LARGE SCALE GENOMIC DNA]</scope>
</reference>
<feature type="compositionally biased region" description="Basic and acidic residues" evidence="2">
    <location>
        <begin position="26"/>
        <end position="65"/>
    </location>
</feature>
<evidence type="ECO:0000256" key="1">
    <source>
        <dbReference type="SAM" id="Coils"/>
    </source>
</evidence>
<feature type="region of interest" description="Disordered" evidence="2">
    <location>
        <begin position="1"/>
        <end position="78"/>
    </location>
</feature>
<dbReference type="AlphaFoldDB" id="A0A9P1CFY4"/>
<proteinExistence type="predicted"/>
<keyword evidence="6" id="KW-1185">Reference proteome</keyword>
<feature type="coiled-coil region" evidence="1">
    <location>
        <begin position="522"/>
        <end position="549"/>
    </location>
</feature>
<sequence>MLGAALPPRPPGGAPPKELPPAGQRRLPDGRRPDHLWSVLHRREESQGPRHRAESREEGGRRESRSLPSRPEMEMEPMQYPGQLPPLGWAPSPMPAMAMPNLAPENDWRDFKANLRPRMVVDGGAEAKEWLERRLDSALTEQRAELTRRFAGFEQSDKHFKDWVQREHEQLHSQLQQLRVSLQETASQQQRLVGNLTAQGQKQDMRLQELEGQMAQAAAQLQGLMNAVSAGALQGAGGNGGGTGEAAMGAAAVAASASANLEVLRAGLEREAQQRVQLGAETAEQLKQLSDMVYELNSRQQQQQSSQQQQLQQNAVQEEKDLVRSEARFAALEPSVLQLREELEEMRKMLYKCGADCAKRCDENEEICNKRLGGVQEAALSAARELWEEQLGLGHQGVVVECKSSLSALQQILDSKDKIALQLRSLQQQQREEDKQEFWSQMQLRHEQLQAKLADTERALQTEQNTRIEEQQRYETVLSRLGLALEKAQAAWLRDSAKLSQEIHEAKRDFSIEMDGETRGVARRLADGLEAQQKLADELERKLALAKVMGWRMMA</sequence>
<dbReference type="EMBL" id="CAMXCT030001476">
    <property type="protein sequence ID" value="CAL4777744.1"/>
    <property type="molecule type" value="Genomic_DNA"/>
</dbReference>
<dbReference type="EMBL" id="CAMXCT010001476">
    <property type="protein sequence ID" value="CAI3990432.1"/>
    <property type="molecule type" value="Genomic_DNA"/>
</dbReference>
<keyword evidence="1" id="KW-0175">Coiled coil</keyword>
<protein>
    <submittedName>
        <fullName evidence="5">Ankyrin-2</fullName>
    </submittedName>
</protein>
<feature type="coiled-coil region" evidence="1">
    <location>
        <begin position="409"/>
        <end position="473"/>
    </location>
</feature>
<feature type="coiled-coil region" evidence="1">
    <location>
        <begin position="168"/>
        <end position="227"/>
    </location>
</feature>
<dbReference type="EMBL" id="CAMXCT020001476">
    <property type="protein sequence ID" value="CAL1143807.1"/>
    <property type="molecule type" value="Genomic_DNA"/>
</dbReference>
<feature type="compositionally biased region" description="Pro residues" evidence="2">
    <location>
        <begin position="7"/>
        <end position="19"/>
    </location>
</feature>
<gene>
    <name evidence="3" type="ORF">C1SCF055_LOCUS17422</name>
</gene>
<evidence type="ECO:0000313" key="3">
    <source>
        <dbReference type="EMBL" id="CAI3990432.1"/>
    </source>
</evidence>
<name>A0A9P1CFY4_9DINO</name>
<comment type="caution">
    <text evidence="3">The sequence shown here is derived from an EMBL/GenBank/DDBJ whole genome shotgun (WGS) entry which is preliminary data.</text>
</comment>
<accession>A0A9P1CFY4</accession>
<dbReference type="OrthoDB" id="429565at2759"/>
<evidence type="ECO:0000313" key="4">
    <source>
        <dbReference type="EMBL" id="CAL1143807.1"/>
    </source>
</evidence>
<evidence type="ECO:0000313" key="6">
    <source>
        <dbReference type="Proteomes" id="UP001152797"/>
    </source>
</evidence>
<reference evidence="3" key="1">
    <citation type="submission" date="2022-10" db="EMBL/GenBank/DDBJ databases">
        <authorList>
            <person name="Chen Y."/>
            <person name="Dougan E. K."/>
            <person name="Chan C."/>
            <person name="Rhodes N."/>
            <person name="Thang M."/>
        </authorList>
    </citation>
    <scope>NUCLEOTIDE SEQUENCE</scope>
</reference>